<keyword evidence="1" id="KW-0472">Membrane</keyword>
<sequence length="159" mass="16729">MSGDEPYAGHNPVVVLLLSLAGLIATPGLAIYAVVTLIRAGRRRTRAGLLKGAAILAWVATVGMYTWGVLHLLLLDEHAQAAACTKVLGGPDKRSEVVVDRYETSFVPLRFGCHVKGGKTYEAAIPGYLNPVAGVSAVSAVALTACAARSRTHHKERTA</sequence>
<feature type="transmembrane region" description="Helical" evidence="1">
    <location>
        <begin position="12"/>
        <end position="35"/>
    </location>
</feature>
<feature type="transmembrane region" description="Helical" evidence="1">
    <location>
        <begin position="128"/>
        <end position="148"/>
    </location>
</feature>
<dbReference type="EMBL" id="CP015098">
    <property type="protein sequence ID" value="AMW12627.1"/>
    <property type="molecule type" value="Genomic_DNA"/>
</dbReference>
<organism evidence="2 3">
    <name type="scientific">Streptomyces qaidamensis</name>
    <dbReference type="NCBI Taxonomy" id="1783515"/>
    <lineage>
        <taxon>Bacteria</taxon>
        <taxon>Bacillati</taxon>
        <taxon>Actinomycetota</taxon>
        <taxon>Actinomycetes</taxon>
        <taxon>Kitasatosporales</taxon>
        <taxon>Streptomycetaceae</taxon>
        <taxon>Streptomyces</taxon>
        <taxon>Streptomyces aurantiacus group</taxon>
    </lineage>
</organism>
<evidence type="ECO:0000256" key="1">
    <source>
        <dbReference type="SAM" id="Phobius"/>
    </source>
</evidence>
<evidence type="ECO:0000313" key="3">
    <source>
        <dbReference type="Proteomes" id="UP000076096"/>
    </source>
</evidence>
<keyword evidence="3" id="KW-1185">Reference proteome</keyword>
<reference evidence="3" key="1">
    <citation type="submission" date="2016-04" db="EMBL/GenBank/DDBJ databases">
        <authorList>
            <person name="Zhang B."/>
        </authorList>
    </citation>
    <scope>NUCLEOTIDE SEQUENCE [LARGE SCALE GENOMIC DNA]</scope>
    <source>
        <strain evidence="3">S10</strain>
    </source>
</reference>
<dbReference type="STRING" id="1783515.A4E84_25980"/>
<accession>A0A143C599</accession>
<keyword evidence="1" id="KW-0812">Transmembrane</keyword>
<gene>
    <name evidence="2" type="ORF">A4E84_25980</name>
</gene>
<dbReference type="AlphaFoldDB" id="A0A143C599"/>
<dbReference type="RefSeq" id="WP_062928853.1">
    <property type="nucleotide sequence ID" value="NZ_CP015098.1"/>
</dbReference>
<evidence type="ECO:0000313" key="2">
    <source>
        <dbReference type="EMBL" id="AMW12627.1"/>
    </source>
</evidence>
<name>A0A143C599_9ACTN</name>
<protein>
    <submittedName>
        <fullName evidence="2">Uncharacterized protein</fullName>
    </submittedName>
</protein>
<keyword evidence="1" id="KW-1133">Transmembrane helix</keyword>
<proteinExistence type="predicted"/>
<feature type="transmembrane region" description="Helical" evidence="1">
    <location>
        <begin position="47"/>
        <end position="67"/>
    </location>
</feature>
<dbReference type="Proteomes" id="UP000076096">
    <property type="component" value="Chromosome"/>
</dbReference>
<dbReference type="KEGG" id="stsi:A4E84_25980"/>